<keyword evidence="8" id="KW-0830">Ubiquinone</keyword>
<organism evidence="11 12">
    <name type="scientific">Spirosoma radiotolerans</name>
    <dbReference type="NCBI Taxonomy" id="1379870"/>
    <lineage>
        <taxon>Bacteria</taxon>
        <taxon>Pseudomonadati</taxon>
        <taxon>Bacteroidota</taxon>
        <taxon>Cytophagia</taxon>
        <taxon>Cytophagales</taxon>
        <taxon>Cytophagaceae</taxon>
        <taxon>Spirosoma</taxon>
    </lineage>
</organism>
<feature type="transmembrane region" description="Helical" evidence="9">
    <location>
        <begin position="21"/>
        <end position="38"/>
    </location>
</feature>
<proteinExistence type="inferred from homology"/>
<evidence type="ECO:0000256" key="8">
    <source>
        <dbReference type="HAMAP-Rule" id="MF_01351"/>
    </source>
</evidence>
<evidence type="ECO:0000259" key="10">
    <source>
        <dbReference type="PROSITE" id="PS51379"/>
    </source>
</evidence>
<accession>A0A0E3ZZY1</accession>
<protein>
    <recommendedName>
        <fullName evidence="8">NADH-quinone oxidoreductase subunit I</fullName>
        <ecNumber evidence="8">7.1.1.-</ecNumber>
    </recommendedName>
    <alternativeName>
        <fullName evidence="8">NADH dehydrogenase I subunit I</fullName>
    </alternativeName>
    <alternativeName>
        <fullName evidence="8">NDH-1 subunit I</fullName>
    </alternativeName>
</protein>
<evidence type="ECO:0000256" key="1">
    <source>
        <dbReference type="ARBA" id="ARBA00010277"/>
    </source>
</evidence>
<dbReference type="GO" id="GO:0051539">
    <property type="term" value="F:4 iron, 4 sulfur cluster binding"/>
    <property type="evidence" value="ECO:0007669"/>
    <property type="project" value="UniProtKB-KW"/>
</dbReference>
<keyword evidence="8" id="KW-0874">Quinone</keyword>
<dbReference type="InterPro" id="IPR010226">
    <property type="entry name" value="NADH_quinone_OxRdtase_chainI"/>
</dbReference>
<dbReference type="PANTHER" id="PTHR10849:SF20">
    <property type="entry name" value="NADH DEHYDROGENASE [UBIQUINONE] IRON-SULFUR PROTEIN 8, MITOCHONDRIAL"/>
    <property type="match status" value="1"/>
</dbReference>
<dbReference type="HOGENOM" id="CLU_067218_4_3_10"/>
<dbReference type="AlphaFoldDB" id="A0A0E3ZZY1"/>
<comment type="subcellular location">
    <subcellularLocation>
        <location evidence="8">Cell membrane</location>
        <topology evidence="8">Peripheral membrane protein</topology>
    </subcellularLocation>
</comment>
<dbReference type="GO" id="GO:0005886">
    <property type="term" value="C:plasma membrane"/>
    <property type="evidence" value="ECO:0007669"/>
    <property type="project" value="UniProtKB-SubCell"/>
</dbReference>
<feature type="binding site" evidence="8">
    <location>
        <position position="129"/>
    </location>
    <ligand>
        <name>[4Fe-4S] cluster</name>
        <dbReference type="ChEBI" id="CHEBI:49883"/>
        <label>1</label>
    </ligand>
</feature>
<comment type="cofactor">
    <cofactor evidence="8">
        <name>[4Fe-4S] cluster</name>
        <dbReference type="ChEBI" id="CHEBI:49883"/>
    </cofactor>
    <text evidence="8">Binds 2 [4Fe-4S] clusters per subunit.</text>
</comment>
<feature type="domain" description="4Fe-4S ferredoxin-type" evidence="10">
    <location>
        <begin position="64"/>
        <end position="93"/>
    </location>
</feature>
<dbReference type="PROSITE" id="PS00198">
    <property type="entry name" value="4FE4S_FER_1"/>
    <property type="match status" value="2"/>
</dbReference>
<dbReference type="NCBIfam" id="TIGR01971">
    <property type="entry name" value="NuoI"/>
    <property type="match status" value="1"/>
</dbReference>
<feature type="binding site" evidence="8">
    <location>
        <position position="76"/>
    </location>
    <ligand>
        <name>[4Fe-4S] cluster</name>
        <dbReference type="ChEBI" id="CHEBI:49883"/>
        <label>1</label>
    </ligand>
</feature>
<evidence type="ECO:0000256" key="9">
    <source>
        <dbReference type="SAM" id="Phobius"/>
    </source>
</evidence>
<evidence type="ECO:0000256" key="7">
    <source>
        <dbReference type="ARBA" id="ARBA00023014"/>
    </source>
</evidence>
<dbReference type="EC" id="7.1.1.-" evidence="8"/>
<dbReference type="SUPFAM" id="SSF54862">
    <property type="entry name" value="4Fe-4S ferredoxins"/>
    <property type="match status" value="1"/>
</dbReference>
<keyword evidence="8" id="KW-1003">Cell membrane</keyword>
<dbReference type="STRING" id="1379870.SD10_28075"/>
<dbReference type="Pfam" id="PF12838">
    <property type="entry name" value="Fer4_7"/>
    <property type="match status" value="1"/>
</dbReference>
<dbReference type="HAMAP" id="MF_01351">
    <property type="entry name" value="NDH1_NuoI"/>
    <property type="match status" value="1"/>
</dbReference>
<evidence type="ECO:0000256" key="5">
    <source>
        <dbReference type="ARBA" id="ARBA00022967"/>
    </source>
</evidence>
<comment type="subunit">
    <text evidence="8">NDH-1 is composed of 14 different subunits. Subunits NuoA, H, J, K, L, M, N constitute the membrane sector of the complex.</text>
</comment>
<evidence type="ECO:0000313" key="11">
    <source>
        <dbReference type="EMBL" id="AKD58185.1"/>
    </source>
</evidence>
<sequence length="188" mass="21487">MQLTNRSKQVSNKEMTLAEKMYLPAIVGGLAITISHFFRKKPTIQYPEVKKYLGPIYRGHHVLKRDEQGRERCTACGLCAVACPAEAISMVAAERKKGEEGLYREEKYAAVYEINMLRCIFCGLCEEACPKQAVYLRHDRMVPVFMEREDVIYGKDKLVEKMDDRYIRIANSEVQTTPTEPSLTRAAT</sequence>
<dbReference type="OrthoDB" id="9808559at2"/>
<dbReference type="GO" id="GO:0050136">
    <property type="term" value="F:NADH dehydrogenase (quinone) (non-electrogenic) activity"/>
    <property type="evidence" value="ECO:0007669"/>
    <property type="project" value="UniProtKB-UniRule"/>
</dbReference>
<dbReference type="PANTHER" id="PTHR10849">
    <property type="entry name" value="NADH DEHYDROGENASE UBIQUINONE IRON-SULFUR PROTEIN 8, MITOCHONDRIAL"/>
    <property type="match status" value="1"/>
</dbReference>
<feature type="binding site" evidence="8">
    <location>
        <position position="119"/>
    </location>
    <ligand>
        <name>[4Fe-4S] cluster</name>
        <dbReference type="ChEBI" id="CHEBI:49883"/>
        <label>2</label>
    </ligand>
</feature>
<dbReference type="InterPro" id="IPR017896">
    <property type="entry name" value="4Fe4S_Fe-S-bd"/>
</dbReference>
<feature type="binding site" evidence="8">
    <location>
        <position position="125"/>
    </location>
    <ligand>
        <name>[4Fe-4S] cluster</name>
        <dbReference type="ChEBI" id="CHEBI:49883"/>
        <label>2</label>
    </ligand>
</feature>
<dbReference type="GO" id="GO:0009060">
    <property type="term" value="P:aerobic respiration"/>
    <property type="evidence" value="ECO:0007669"/>
    <property type="project" value="TreeGrafter"/>
</dbReference>
<dbReference type="GO" id="GO:0005506">
    <property type="term" value="F:iron ion binding"/>
    <property type="evidence" value="ECO:0007669"/>
    <property type="project" value="UniProtKB-UniRule"/>
</dbReference>
<keyword evidence="7 8" id="KW-0411">Iron-sulfur</keyword>
<dbReference type="PATRIC" id="fig|1379870.5.peg.6050"/>
<evidence type="ECO:0000256" key="6">
    <source>
        <dbReference type="ARBA" id="ARBA00023004"/>
    </source>
</evidence>
<gene>
    <name evidence="8" type="primary">nuoI</name>
    <name evidence="11" type="ORF">SD10_28075</name>
</gene>
<comment type="catalytic activity">
    <reaction evidence="8">
        <text>a quinone + NADH + 5 H(+)(in) = a quinol + NAD(+) + 4 H(+)(out)</text>
        <dbReference type="Rhea" id="RHEA:57888"/>
        <dbReference type="ChEBI" id="CHEBI:15378"/>
        <dbReference type="ChEBI" id="CHEBI:24646"/>
        <dbReference type="ChEBI" id="CHEBI:57540"/>
        <dbReference type="ChEBI" id="CHEBI:57945"/>
        <dbReference type="ChEBI" id="CHEBI:132124"/>
    </reaction>
</comment>
<name>A0A0E3ZZY1_9BACT</name>
<keyword evidence="5 8" id="KW-1278">Translocase</keyword>
<dbReference type="RefSeq" id="WP_046578725.1">
    <property type="nucleotide sequence ID" value="NZ_CP010429.1"/>
</dbReference>
<feature type="binding site" evidence="8">
    <location>
        <position position="122"/>
    </location>
    <ligand>
        <name>[4Fe-4S] cluster</name>
        <dbReference type="ChEBI" id="CHEBI:49883"/>
        <label>2</label>
    </ligand>
</feature>
<dbReference type="Proteomes" id="UP000033054">
    <property type="component" value="Chromosome"/>
</dbReference>
<keyword evidence="8" id="KW-0520">NAD</keyword>
<feature type="binding site" evidence="8">
    <location>
        <position position="79"/>
    </location>
    <ligand>
        <name>[4Fe-4S] cluster</name>
        <dbReference type="ChEBI" id="CHEBI:49883"/>
        <label>1</label>
    </ligand>
</feature>
<dbReference type="Gene3D" id="3.30.70.3270">
    <property type="match status" value="1"/>
</dbReference>
<keyword evidence="6 8" id="KW-0408">Iron</keyword>
<feature type="binding site" evidence="8">
    <location>
        <position position="73"/>
    </location>
    <ligand>
        <name>[4Fe-4S] cluster</name>
        <dbReference type="ChEBI" id="CHEBI:49883"/>
        <label>1</label>
    </ligand>
</feature>
<feature type="domain" description="4Fe-4S ferredoxin-type" evidence="10">
    <location>
        <begin position="110"/>
        <end position="139"/>
    </location>
</feature>
<reference evidence="11 12" key="1">
    <citation type="journal article" date="2014" name="Curr. Microbiol.">
        <title>Spirosoma radiotolerans sp. nov., a gamma-radiation-resistant bacterium isolated from gamma ray-irradiated soil.</title>
        <authorList>
            <person name="Lee J.J."/>
            <person name="Srinivasan S."/>
            <person name="Lim S."/>
            <person name="Joe M."/>
            <person name="Im S."/>
            <person name="Bae S.I."/>
            <person name="Park K.R."/>
            <person name="Han J.H."/>
            <person name="Park S.H."/>
            <person name="Joo B.M."/>
            <person name="Park S.J."/>
            <person name="Kim M.K."/>
        </authorList>
    </citation>
    <scope>NUCLEOTIDE SEQUENCE [LARGE SCALE GENOMIC DNA]</scope>
    <source>
        <strain evidence="11 12">DG5A</strain>
    </source>
</reference>
<dbReference type="EMBL" id="CP010429">
    <property type="protein sequence ID" value="AKD58185.1"/>
    <property type="molecule type" value="Genomic_DNA"/>
</dbReference>
<comment type="function">
    <text evidence="8">NDH-1 shuttles electrons from NADH, via FMN and iron-sulfur (Fe-S) centers, to quinones in the respiratory chain. The immediate electron acceptor for the enzyme in this species is believed to be ubiquinone. Couples the redox reaction to proton translocation (for every two electrons transferred, four hydrogen ions are translocated across the cytoplasmic membrane), and thus conserves the redox energy in a proton gradient.</text>
</comment>
<keyword evidence="9" id="KW-1133">Transmembrane helix</keyword>
<keyword evidence="12" id="KW-1185">Reference proteome</keyword>
<keyword evidence="2 8" id="KW-0004">4Fe-4S</keyword>
<dbReference type="GO" id="GO:0048038">
    <property type="term" value="F:quinone binding"/>
    <property type="evidence" value="ECO:0007669"/>
    <property type="project" value="UniProtKB-KW"/>
</dbReference>
<evidence type="ECO:0000256" key="4">
    <source>
        <dbReference type="ARBA" id="ARBA00022737"/>
    </source>
</evidence>
<feature type="binding site" evidence="8">
    <location>
        <position position="83"/>
    </location>
    <ligand>
        <name>[4Fe-4S] cluster</name>
        <dbReference type="ChEBI" id="CHEBI:49883"/>
        <label>2</label>
    </ligand>
</feature>
<dbReference type="PROSITE" id="PS51379">
    <property type="entry name" value="4FE4S_FER_2"/>
    <property type="match status" value="2"/>
</dbReference>
<evidence type="ECO:0000256" key="3">
    <source>
        <dbReference type="ARBA" id="ARBA00022723"/>
    </source>
</evidence>
<keyword evidence="4" id="KW-0677">Repeat</keyword>
<keyword evidence="3 8" id="KW-0479">Metal-binding</keyword>
<evidence type="ECO:0000313" key="12">
    <source>
        <dbReference type="Proteomes" id="UP000033054"/>
    </source>
</evidence>
<dbReference type="InterPro" id="IPR017900">
    <property type="entry name" value="4Fe4S_Fe_S_CS"/>
</dbReference>
<keyword evidence="9" id="KW-0812">Transmembrane</keyword>
<evidence type="ECO:0000256" key="2">
    <source>
        <dbReference type="ARBA" id="ARBA00022485"/>
    </source>
</evidence>
<dbReference type="KEGG" id="srd:SD10_28075"/>
<keyword evidence="8 9" id="KW-0472">Membrane</keyword>
<comment type="similarity">
    <text evidence="1 8">Belongs to the complex I 23 kDa subunit family.</text>
</comment>